<dbReference type="EMBL" id="JADCTT010000011">
    <property type="protein sequence ID" value="KAF9746410.1"/>
    <property type="molecule type" value="Genomic_DNA"/>
</dbReference>
<dbReference type="InterPro" id="IPR007325">
    <property type="entry name" value="KFase/CYL"/>
</dbReference>
<gene>
    <name evidence="3" type="ORF">IM811_003315</name>
</gene>
<dbReference type="SUPFAM" id="SSF102198">
    <property type="entry name" value="Putative cyclase"/>
    <property type="match status" value="1"/>
</dbReference>
<dbReference type="GO" id="GO:0004061">
    <property type="term" value="F:arylformamidase activity"/>
    <property type="evidence" value="ECO:0007669"/>
    <property type="project" value="InterPro"/>
</dbReference>
<comment type="similarity">
    <text evidence="1">Belongs to the Cyclase 1 superfamily.</text>
</comment>
<dbReference type="GO" id="GO:0019441">
    <property type="term" value="P:L-tryptophan catabolic process to kynurenine"/>
    <property type="evidence" value="ECO:0007669"/>
    <property type="project" value="InterPro"/>
</dbReference>
<evidence type="ECO:0008006" key="5">
    <source>
        <dbReference type="Google" id="ProtNLM"/>
    </source>
</evidence>
<dbReference type="InterPro" id="IPR037175">
    <property type="entry name" value="KFase_sf"/>
</dbReference>
<evidence type="ECO:0000256" key="2">
    <source>
        <dbReference type="SAM" id="MobiDB-lite"/>
    </source>
</evidence>
<dbReference type="Gene3D" id="3.50.30.50">
    <property type="entry name" value="Putative cyclase"/>
    <property type="match status" value="1"/>
</dbReference>
<dbReference type="AlphaFoldDB" id="A0A8H7N2P3"/>
<sequence length="337" mass="37874">MTSTKSLSMAEIQERNPSSVSFNELPLGESDPPYSAWGLWGKDDELGRTNLITPDITRKAAQTEIRTGEVVQLNLPLNVPIRPMNPARAKLSHRIIVKEYSNDDEITINTQSSTHWDGPRHYPYREGRRFYNNCTQSDVSGPNKNSRLGIQNLAERPLASRGVLLDWADYAASKNKTYDAFDSFEIPYTELQEIADMRGITFQQGDILFVRSGYGLQYNALEEPAKDKLGLREGSDRKYMGVAGSVESVRWHWEAGFAAVAGDSNTYESWPAVIEGNRTRLHEVFLNGWGMPIGEQFDLEQLSMKCKELGRWTFFVTSQPLNLPAGIASPANVMAIF</sequence>
<comment type="caution">
    <text evidence="3">The sequence shown here is derived from an EMBL/GenBank/DDBJ whole genome shotgun (WGS) entry which is preliminary data.</text>
</comment>
<evidence type="ECO:0000313" key="4">
    <source>
        <dbReference type="Proteomes" id="UP000616885"/>
    </source>
</evidence>
<evidence type="ECO:0000256" key="1">
    <source>
        <dbReference type="ARBA" id="ARBA00007865"/>
    </source>
</evidence>
<name>A0A8H7N2P3_BIOOC</name>
<evidence type="ECO:0000313" key="3">
    <source>
        <dbReference type="EMBL" id="KAF9746410.1"/>
    </source>
</evidence>
<proteinExistence type="inferred from homology"/>
<dbReference type="Proteomes" id="UP000616885">
    <property type="component" value="Unassembled WGS sequence"/>
</dbReference>
<reference evidence="3" key="1">
    <citation type="submission" date="2020-10" db="EMBL/GenBank/DDBJ databases">
        <title>High-Quality Genome Resource of Clonostachys rosea strain S41 by Oxford Nanopore Long-Read Sequencing.</title>
        <authorList>
            <person name="Wang H."/>
        </authorList>
    </citation>
    <scope>NUCLEOTIDE SEQUENCE</scope>
    <source>
        <strain evidence="3">S41</strain>
    </source>
</reference>
<dbReference type="Pfam" id="PF04199">
    <property type="entry name" value="Cyclase"/>
    <property type="match status" value="1"/>
</dbReference>
<accession>A0A8H7N2P3</accession>
<feature type="region of interest" description="Disordered" evidence="2">
    <location>
        <begin position="1"/>
        <end position="27"/>
    </location>
</feature>
<organism evidence="3 4">
    <name type="scientific">Bionectria ochroleuca</name>
    <name type="common">Gliocladium roseum</name>
    <dbReference type="NCBI Taxonomy" id="29856"/>
    <lineage>
        <taxon>Eukaryota</taxon>
        <taxon>Fungi</taxon>
        <taxon>Dikarya</taxon>
        <taxon>Ascomycota</taxon>
        <taxon>Pezizomycotina</taxon>
        <taxon>Sordariomycetes</taxon>
        <taxon>Hypocreomycetidae</taxon>
        <taxon>Hypocreales</taxon>
        <taxon>Bionectriaceae</taxon>
        <taxon>Clonostachys</taxon>
    </lineage>
</organism>
<dbReference type="PANTHER" id="PTHR34861:SF11">
    <property type="entry name" value="CYCLASE"/>
    <property type="match status" value="1"/>
</dbReference>
<dbReference type="PANTHER" id="PTHR34861">
    <property type="match status" value="1"/>
</dbReference>
<protein>
    <recommendedName>
        <fullName evidence="5">Cyclase</fullName>
    </recommendedName>
</protein>